<dbReference type="RefSeq" id="WP_173037076.1">
    <property type="nucleotide sequence ID" value="NZ_AP022870.1"/>
</dbReference>
<feature type="transmembrane region" description="Helical" evidence="1">
    <location>
        <begin position="126"/>
        <end position="143"/>
    </location>
</feature>
<evidence type="ECO:0008006" key="4">
    <source>
        <dbReference type="Google" id="ProtNLM"/>
    </source>
</evidence>
<keyword evidence="3" id="KW-1185">Reference proteome</keyword>
<dbReference type="EMBL" id="AP022870">
    <property type="protein sequence ID" value="BCB77229.1"/>
    <property type="molecule type" value="Genomic_DNA"/>
</dbReference>
<dbReference type="Proteomes" id="UP000502508">
    <property type="component" value="Chromosome"/>
</dbReference>
<evidence type="ECO:0000256" key="1">
    <source>
        <dbReference type="SAM" id="Phobius"/>
    </source>
</evidence>
<accession>A0A6F8XTV6</accession>
<organism evidence="2 3">
    <name type="scientific">Phytohabitans flavus</name>
    <dbReference type="NCBI Taxonomy" id="1076124"/>
    <lineage>
        <taxon>Bacteria</taxon>
        <taxon>Bacillati</taxon>
        <taxon>Actinomycetota</taxon>
        <taxon>Actinomycetes</taxon>
        <taxon>Micromonosporales</taxon>
        <taxon>Micromonosporaceae</taxon>
    </lineage>
</organism>
<name>A0A6F8XTV6_9ACTN</name>
<gene>
    <name evidence="2" type="ORF">Pflav_036390</name>
</gene>
<dbReference type="KEGG" id="pfla:Pflav_036390"/>
<feature type="transmembrane region" description="Helical" evidence="1">
    <location>
        <begin position="21"/>
        <end position="45"/>
    </location>
</feature>
<dbReference type="AlphaFoldDB" id="A0A6F8XTV6"/>
<feature type="transmembrane region" description="Helical" evidence="1">
    <location>
        <begin position="149"/>
        <end position="167"/>
    </location>
</feature>
<reference evidence="2 3" key="1">
    <citation type="submission" date="2020-03" db="EMBL/GenBank/DDBJ databases">
        <title>Whole genome shotgun sequence of Phytohabitans flavus NBRC 107702.</title>
        <authorList>
            <person name="Komaki H."/>
            <person name="Tamura T."/>
        </authorList>
    </citation>
    <scope>NUCLEOTIDE SEQUENCE [LARGE SCALE GENOMIC DNA]</scope>
    <source>
        <strain evidence="2 3">NBRC 107702</strain>
    </source>
</reference>
<evidence type="ECO:0000313" key="3">
    <source>
        <dbReference type="Proteomes" id="UP000502508"/>
    </source>
</evidence>
<keyword evidence="1" id="KW-0472">Membrane</keyword>
<evidence type="ECO:0000313" key="2">
    <source>
        <dbReference type="EMBL" id="BCB77229.1"/>
    </source>
</evidence>
<protein>
    <recommendedName>
        <fullName evidence="4">Integral membrane protein</fullName>
    </recommendedName>
</protein>
<feature type="transmembrane region" description="Helical" evidence="1">
    <location>
        <begin position="57"/>
        <end position="76"/>
    </location>
</feature>
<sequence length="207" mass="22328">MTQGDKPRWPAPPEPYGAFAVVDSLGGVAAPLLAGFAVALIGLLIPGAESLRYPDAALALFALSAVLFLQVVQLNARARGYAVSPAQVREWYPDFDDPARQAVVAWELRHHRASWAHLVRRTRTRYNVAILALTAGLMVALVPRGGIGPLRVVAIVVFGLFALLELLELADRGLRGRRVPGLVRRIVHAAAPSDPPVPRPPYEPPPP</sequence>
<reference evidence="2 3" key="2">
    <citation type="submission" date="2020-03" db="EMBL/GenBank/DDBJ databases">
        <authorList>
            <person name="Ichikawa N."/>
            <person name="Kimura A."/>
            <person name="Kitahashi Y."/>
            <person name="Uohara A."/>
        </authorList>
    </citation>
    <scope>NUCLEOTIDE SEQUENCE [LARGE SCALE GENOMIC DNA]</scope>
    <source>
        <strain evidence="2 3">NBRC 107702</strain>
    </source>
</reference>
<keyword evidence="1" id="KW-1133">Transmembrane helix</keyword>
<keyword evidence="1" id="KW-0812">Transmembrane</keyword>
<proteinExistence type="predicted"/>